<dbReference type="Gene3D" id="1.20.1440.60">
    <property type="entry name" value="23S rRNA-intervening sequence"/>
    <property type="match status" value="1"/>
</dbReference>
<dbReference type="InterPro" id="IPR036583">
    <property type="entry name" value="23S_rRNA_IVS_sf"/>
</dbReference>
<dbReference type="Pfam" id="PF05635">
    <property type="entry name" value="23S_rRNA_IVP"/>
    <property type="match status" value="1"/>
</dbReference>
<evidence type="ECO:0000256" key="1">
    <source>
        <dbReference type="SAM" id="Phobius"/>
    </source>
</evidence>
<protein>
    <recommendedName>
        <fullName evidence="4">Four helix bundle protein</fullName>
    </recommendedName>
</protein>
<keyword evidence="1" id="KW-0812">Transmembrane</keyword>
<evidence type="ECO:0000313" key="2">
    <source>
        <dbReference type="EMBL" id="OGL72565.1"/>
    </source>
</evidence>
<dbReference type="PANTHER" id="PTHR38471">
    <property type="entry name" value="FOUR HELIX BUNDLE PROTEIN"/>
    <property type="match status" value="1"/>
</dbReference>
<keyword evidence="1" id="KW-0472">Membrane</keyword>
<dbReference type="InterPro" id="IPR012657">
    <property type="entry name" value="23S_rRNA-intervening_sequence"/>
</dbReference>
<keyword evidence="1" id="KW-1133">Transmembrane helix</keyword>
<dbReference type="PANTHER" id="PTHR38471:SF2">
    <property type="entry name" value="FOUR HELIX BUNDLE PROTEIN"/>
    <property type="match status" value="1"/>
</dbReference>
<comment type="caution">
    <text evidence="2">The sequence shown here is derived from an EMBL/GenBank/DDBJ whole genome shotgun (WGS) entry which is preliminary data.</text>
</comment>
<evidence type="ECO:0000313" key="3">
    <source>
        <dbReference type="Proteomes" id="UP000176303"/>
    </source>
</evidence>
<name>A0A1F7U2S5_9BACT</name>
<dbReference type="NCBIfam" id="TIGR02436">
    <property type="entry name" value="four helix bundle protein"/>
    <property type="match status" value="1"/>
</dbReference>
<proteinExistence type="predicted"/>
<organism evidence="2 3">
    <name type="scientific">Candidatus Uhrbacteria bacterium RIFCSPHIGHO2_02_FULL_57_19</name>
    <dbReference type="NCBI Taxonomy" id="1802391"/>
    <lineage>
        <taxon>Bacteria</taxon>
        <taxon>Candidatus Uhriibacteriota</taxon>
    </lineage>
</organism>
<evidence type="ECO:0008006" key="4">
    <source>
        <dbReference type="Google" id="ProtNLM"/>
    </source>
</evidence>
<dbReference type="SUPFAM" id="SSF158446">
    <property type="entry name" value="IVS-encoded protein-like"/>
    <property type="match status" value="1"/>
</dbReference>
<gene>
    <name evidence="2" type="ORF">A3D72_03160</name>
</gene>
<sequence length="248" mass="27334">MKTQSHRDLVVWQRAMELIEEIYRLTERFPSDEKFGLVSQMRRAAVSIPSNIAEGFRRLHRPEYRQFLSIARGSGAELETQLEISRRLFTTLDYSKAENLVDEVMRMLYVMIERLHAPRSTLHAPPGFAALLIILIIMSVAVAIGVGFTTFGLSDLQVGFVQSQSAEAFAAADSCMNESLIRLRRDWYYAGGTLALGGSSCTITVSGTSPTTRLVSASSTVGAASRAIRASVTLISSGVVSSTLWEEY</sequence>
<accession>A0A1F7U2S5</accession>
<dbReference type="EMBL" id="MGDZ01000059">
    <property type="protein sequence ID" value="OGL72565.1"/>
    <property type="molecule type" value="Genomic_DNA"/>
</dbReference>
<feature type="transmembrane region" description="Helical" evidence="1">
    <location>
        <begin position="128"/>
        <end position="153"/>
    </location>
</feature>
<dbReference type="CDD" id="cd16377">
    <property type="entry name" value="23S_rRNA_IVP_like"/>
    <property type="match status" value="1"/>
</dbReference>
<reference evidence="2 3" key="1">
    <citation type="journal article" date="2016" name="Nat. Commun.">
        <title>Thousands of microbial genomes shed light on interconnected biogeochemical processes in an aquifer system.</title>
        <authorList>
            <person name="Anantharaman K."/>
            <person name="Brown C.T."/>
            <person name="Hug L.A."/>
            <person name="Sharon I."/>
            <person name="Castelle C.J."/>
            <person name="Probst A.J."/>
            <person name="Thomas B.C."/>
            <person name="Singh A."/>
            <person name="Wilkins M.J."/>
            <person name="Karaoz U."/>
            <person name="Brodie E.L."/>
            <person name="Williams K.H."/>
            <person name="Hubbard S.S."/>
            <person name="Banfield J.F."/>
        </authorList>
    </citation>
    <scope>NUCLEOTIDE SEQUENCE [LARGE SCALE GENOMIC DNA]</scope>
</reference>
<dbReference type="STRING" id="1802391.A3D72_03160"/>
<dbReference type="Proteomes" id="UP000176303">
    <property type="component" value="Unassembled WGS sequence"/>
</dbReference>
<dbReference type="AlphaFoldDB" id="A0A1F7U2S5"/>